<evidence type="ECO:0000256" key="1">
    <source>
        <dbReference type="SAM" id="MobiDB-lite"/>
    </source>
</evidence>
<dbReference type="AlphaFoldDB" id="A0A139H0H9"/>
<name>A0A139H0H9_9PEZI</name>
<sequence length="170" mass="19955">MAPTRQKKNAAKTLEPPSSSDESEQDPSQPETSQSQPQEIPAETLKNFLEKTKQKVLNNDKTRQKILFFYHETHLSRAQNINLRTLKSQKIETSREKTLKQIQKNIEACHRQHKENLHASRQPQIQRLGQLLREKREVERELDRCYDAVELSYRVTLEQVRVAVGDKIER</sequence>
<keyword evidence="3" id="KW-1185">Reference proteome</keyword>
<evidence type="ECO:0000313" key="3">
    <source>
        <dbReference type="Proteomes" id="UP000070133"/>
    </source>
</evidence>
<dbReference type="Proteomes" id="UP000070133">
    <property type="component" value="Unassembled WGS sequence"/>
</dbReference>
<feature type="compositionally biased region" description="Low complexity" evidence="1">
    <location>
        <begin position="15"/>
        <end position="41"/>
    </location>
</feature>
<gene>
    <name evidence="2" type="ORF">AC578_8113</name>
</gene>
<accession>A0A139H0H9</accession>
<dbReference type="OrthoDB" id="3650820at2759"/>
<dbReference type="EMBL" id="LFZN01000191">
    <property type="protein sequence ID" value="KXS95970.1"/>
    <property type="molecule type" value="Genomic_DNA"/>
</dbReference>
<feature type="compositionally biased region" description="Basic residues" evidence="1">
    <location>
        <begin position="1"/>
        <end position="10"/>
    </location>
</feature>
<reference evidence="2 3" key="1">
    <citation type="submission" date="2015-07" db="EMBL/GenBank/DDBJ databases">
        <title>Comparative genomics of the Sigatoka disease complex on banana suggests a link between parallel evolutionary changes in Pseudocercospora fijiensis and Pseudocercospora eumusae and increased virulence on the banana host.</title>
        <authorList>
            <person name="Chang T.-C."/>
            <person name="Salvucci A."/>
            <person name="Crous P.W."/>
            <person name="Stergiopoulos I."/>
        </authorList>
    </citation>
    <scope>NUCLEOTIDE SEQUENCE [LARGE SCALE GENOMIC DNA]</scope>
    <source>
        <strain evidence="2 3">CBS 114824</strain>
    </source>
</reference>
<proteinExistence type="predicted"/>
<evidence type="ECO:0000313" key="2">
    <source>
        <dbReference type="EMBL" id="KXS95970.1"/>
    </source>
</evidence>
<comment type="caution">
    <text evidence="2">The sequence shown here is derived from an EMBL/GenBank/DDBJ whole genome shotgun (WGS) entry which is preliminary data.</text>
</comment>
<feature type="region of interest" description="Disordered" evidence="1">
    <location>
        <begin position="1"/>
        <end position="41"/>
    </location>
</feature>
<organism evidence="2 3">
    <name type="scientific">Pseudocercospora eumusae</name>
    <dbReference type="NCBI Taxonomy" id="321146"/>
    <lineage>
        <taxon>Eukaryota</taxon>
        <taxon>Fungi</taxon>
        <taxon>Dikarya</taxon>
        <taxon>Ascomycota</taxon>
        <taxon>Pezizomycotina</taxon>
        <taxon>Dothideomycetes</taxon>
        <taxon>Dothideomycetidae</taxon>
        <taxon>Mycosphaerellales</taxon>
        <taxon>Mycosphaerellaceae</taxon>
        <taxon>Pseudocercospora</taxon>
    </lineage>
</organism>
<protein>
    <submittedName>
        <fullName evidence="2">Uncharacterized protein</fullName>
    </submittedName>
</protein>